<reference evidence="2" key="2">
    <citation type="submission" date="2020-09" db="EMBL/GenBank/DDBJ databases">
        <authorList>
            <person name="Sun Q."/>
            <person name="Ohkuma M."/>
        </authorList>
    </citation>
    <scope>NUCLEOTIDE SEQUENCE</scope>
    <source>
        <strain evidence="2">JCM 10088</strain>
    </source>
</reference>
<keyword evidence="1" id="KW-0812">Transmembrane</keyword>
<keyword evidence="1" id="KW-1133">Transmembrane helix</keyword>
<comment type="caution">
    <text evidence="2">The sequence shown here is derived from an EMBL/GenBank/DDBJ whole genome shotgun (WGS) entry which is preliminary data.</text>
</comment>
<keyword evidence="3" id="KW-1185">Reference proteome</keyword>
<dbReference type="Proteomes" id="UP000610960">
    <property type="component" value="Unassembled WGS sequence"/>
</dbReference>
<organism evidence="2 3">
    <name type="scientific">Thermocladium modestius</name>
    <dbReference type="NCBI Taxonomy" id="62609"/>
    <lineage>
        <taxon>Archaea</taxon>
        <taxon>Thermoproteota</taxon>
        <taxon>Thermoprotei</taxon>
        <taxon>Thermoproteales</taxon>
        <taxon>Thermoproteaceae</taxon>
        <taxon>Thermocladium</taxon>
    </lineage>
</organism>
<gene>
    <name evidence="2" type="ORF">GCM10007981_03190</name>
</gene>
<dbReference type="AlphaFoldDB" id="A0A830GU01"/>
<evidence type="ECO:0000313" key="2">
    <source>
        <dbReference type="EMBL" id="GGP19451.1"/>
    </source>
</evidence>
<evidence type="ECO:0000256" key="1">
    <source>
        <dbReference type="SAM" id="Phobius"/>
    </source>
</evidence>
<dbReference type="EMBL" id="BMNL01000001">
    <property type="protein sequence ID" value="GGP19451.1"/>
    <property type="molecule type" value="Genomic_DNA"/>
</dbReference>
<feature type="transmembrane region" description="Helical" evidence="1">
    <location>
        <begin position="36"/>
        <end position="58"/>
    </location>
</feature>
<feature type="transmembrane region" description="Helical" evidence="1">
    <location>
        <begin position="73"/>
        <end position="92"/>
    </location>
</feature>
<feature type="transmembrane region" description="Helical" evidence="1">
    <location>
        <begin position="6"/>
        <end position="24"/>
    </location>
</feature>
<protein>
    <submittedName>
        <fullName evidence="2">Uncharacterized protein</fullName>
    </submittedName>
</protein>
<keyword evidence="1" id="KW-0472">Membrane</keyword>
<proteinExistence type="predicted"/>
<reference evidence="2" key="1">
    <citation type="journal article" date="2014" name="Int. J. Syst. Evol. Microbiol.">
        <title>Complete genome sequence of Corynebacterium casei LMG S-19264T (=DSM 44701T), isolated from a smear-ripened cheese.</title>
        <authorList>
            <consortium name="US DOE Joint Genome Institute (JGI-PGF)"/>
            <person name="Walter F."/>
            <person name="Albersmeier A."/>
            <person name="Kalinowski J."/>
            <person name="Ruckert C."/>
        </authorList>
    </citation>
    <scope>NUCLEOTIDE SEQUENCE</scope>
    <source>
        <strain evidence="2">JCM 10088</strain>
    </source>
</reference>
<evidence type="ECO:0000313" key="3">
    <source>
        <dbReference type="Proteomes" id="UP000610960"/>
    </source>
</evidence>
<sequence length="95" mass="10339">MGLIDLAVDTVLIGCQAIMSGLIVRNYFHIFKLKAPLSFALAALSLILLAHSITMFVLEAELSGSLATRVVDLPFLVLCVLDLIGICIIYYVSRI</sequence>
<accession>A0A830GU01</accession>
<dbReference type="RefSeq" id="WP_188595712.1">
    <property type="nucleotide sequence ID" value="NZ_BMNL01000001.1"/>
</dbReference>
<name>A0A830GU01_9CREN</name>